<keyword evidence="2" id="KW-1185">Reference proteome</keyword>
<evidence type="ECO:0000313" key="2">
    <source>
        <dbReference type="Proteomes" id="UP000266723"/>
    </source>
</evidence>
<gene>
    <name evidence="1" type="ORF">DY000_02015301</name>
</gene>
<name>A0ABQ7CTI5_BRACR</name>
<dbReference type="Proteomes" id="UP000266723">
    <property type="component" value="Unassembled WGS sequence"/>
</dbReference>
<evidence type="ECO:0000313" key="1">
    <source>
        <dbReference type="EMBL" id="KAF3562891.1"/>
    </source>
</evidence>
<proteinExistence type="predicted"/>
<comment type="caution">
    <text evidence="1">The sequence shown here is derived from an EMBL/GenBank/DDBJ whole genome shotgun (WGS) entry which is preliminary data.</text>
</comment>
<accession>A0ABQ7CTI5</accession>
<dbReference type="EMBL" id="QGKV02000759">
    <property type="protein sequence ID" value="KAF3562891.1"/>
    <property type="molecule type" value="Genomic_DNA"/>
</dbReference>
<organism evidence="1 2">
    <name type="scientific">Brassica cretica</name>
    <name type="common">Mustard</name>
    <dbReference type="NCBI Taxonomy" id="69181"/>
    <lineage>
        <taxon>Eukaryota</taxon>
        <taxon>Viridiplantae</taxon>
        <taxon>Streptophyta</taxon>
        <taxon>Embryophyta</taxon>
        <taxon>Tracheophyta</taxon>
        <taxon>Spermatophyta</taxon>
        <taxon>Magnoliopsida</taxon>
        <taxon>eudicotyledons</taxon>
        <taxon>Gunneridae</taxon>
        <taxon>Pentapetalae</taxon>
        <taxon>rosids</taxon>
        <taxon>malvids</taxon>
        <taxon>Brassicales</taxon>
        <taxon>Brassicaceae</taxon>
        <taxon>Brassiceae</taxon>
        <taxon>Brassica</taxon>
    </lineage>
</organism>
<sequence>MSLSRQVLQPLLQHDPEHFQELLSLYKISLFINLLLKFIPLSISPRYSLALQVYTTPAQHLDSTWSSPLNPTSASATTSATTSGQTSYIFNLPLLASCADQAQYSSGSATTYSLALQVYTTPAQHLDSAWSSPLNPTSASATTPATTSGQTSYILTFICVTHTTIEKSSCELDTLEFISVDQ</sequence>
<evidence type="ECO:0008006" key="3">
    <source>
        <dbReference type="Google" id="ProtNLM"/>
    </source>
</evidence>
<protein>
    <recommendedName>
        <fullName evidence="3">REJ domain-containing protein</fullName>
    </recommendedName>
</protein>
<reference evidence="1 2" key="1">
    <citation type="journal article" date="2020" name="BMC Genomics">
        <title>Intraspecific diversification of the crop wild relative Brassica cretica Lam. using demographic model selection.</title>
        <authorList>
            <person name="Kioukis A."/>
            <person name="Michalopoulou V.A."/>
            <person name="Briers L."/>
            <person name="Pirintsos S."/>
            <person name="Studholme D.J."/>
            <person name="Pavlidis P."/>
            <person name="Sarris P.F."/>
        </authorList>
    </citation>
    <scope>NUCLEOTIDE SEQUENCE [LARGE SCALE GENOMIC DNA]</scope>
    <source>
        <strain evidence="2">cv. PFS-1207/04</strain>
    </source>
</reference>